<sequence length="460" mass="52691">MIRRRNSIRSGVVVINVRVELSWTKGLRVKYGFYNSHSSKSGSLDFSPISEPIAQLPPPPLKSGSNLQQSPNEPTHSTLDLGKLLHFDEVDLVCSDLLQRFRSARSEYPKKLAEIRDSVSKDDPLCTTIALLKSSLTRMKGFLFSLDPMKWLPFHDRLGLYNTHACTVAILRASVGFNPESAPAAYPLPYGEYLGEIEALHLILAHDLYNELRSLLAHIQELDIRELHVMLLVMMVAFFSPSYSSILPQQSKVRLKQPEKVVKVHDYYTHKLQAYLTLQHGHETCPRIMNAIITMIEKVRNFSDRLREFLCDVTRCGLQKQLKIIKIGKKQNATKVLRKLEFLGKKAVEDLRSLCDGLEAISMEDFKARSKIAVIEEEIVHVEKKVNELREVMREYAQVEELSYQELTDSTQYEDYSKLVEDLTTQQRRLVELRYEFENALRISVQSAANSTLEPGRKSL</sequence>
<dbReference type="Gene3D" id="1.10.565.10">
    <property type="entry name" value="Retinoid X Receptor"/>
    <property type="match status" value="1"/>
</dbReference>
<accession>A0A7R8D3H7</accession>
<name>A0A7R8D3H7_LEPSM</name>
<dbReference type="SUPFAM" id="SSF48508">
    <property type="entry name" value="Nuclear receptor ligand-binding domain"/>
    <property type="match status" value="1"/>
</dbReference>
<reference evidence="6" key="1">
    <citation type="submission" date="2021-02" db="EMBL/GenBank/DDBJ databases">
        <authorList>
            <person name="Bekaert M."/>
        </authorList>
    </citation>
    <scope>NUCLEOTIDE SEQUENCE</scope>
    <source>
        <strain evidence="6">IoA-00</strain>
    </source>
</reference>
<keyword evidence="1" id="KW-0805">Transcription regulation</keyword>
<keyword evidence="3" id="KW-0675">Receptor</keyword>
<keyword evidence="2" id="KW-0804">Transcription</keyword>
<protein>
    <submittedName>
        <fullName evidence="6">(salmon louse) hypothetical protein</fullName>
    </submittedName>
</protein>
<evidence type="ECO:0000256" key="2">
    <source>
        <dbReference type="ARBA" id="ARBA00023163"/>
    </source>
</evidence>
<evidence type="ECO:0000256" key="3">
    <source>
        <dbReference type="ARBA" id="ARBA00023170"/>
    </source>
</evidence>
<proteinExistence type="predicted"/>
<gene>
    <name evidence="6" type="ORF">LSAA_14174</name>
</gene>
<evidence type="ECO:0000313" key="7">
    <source>
        <dbReference type="Proteomes" id="UP000675881"/>
    </source>
</evidence>
<keyword evidence="4" id="KW-0175">Coiled coil</keyword>
<dbReference type="Proteomes" id="UP000675881">
    <property type="component" value="Chromosome 8"/>
</dbReference>
<feature type="region of interest" description="Disordered" evidence="5">
    <location>
        <begin position="55"/>
        <end position="75"/>
    </location>
</feature>
<dbReference type="AlphaFoldDB" id="A0A7R8D3H7"/>
<organism evidence="6 7">
    <name type="scientific">Lepeophtheirus salmonis</name>
    <name type="common">Salmon louse</name>
    <name type="synonym">Caligus salmonis</name>
    <dbReference type="NCBI Taxonomy" id="72036"/>
    <lineage>
        <taxon>Eukaryota</taxon>
        <taxon>Metazoa</taxon>
        <taxon>Ecdysozoa</taxon>
        <taxon>Arthropoda</taxon>
        <taxon>Crustacea</taxon>
        <taxon>Multicrustacea</taxon>
        <taxon>Hexanauplia</taxon>
        <taxon>Copepoda</taxon>
        <taxon>Siphonostomatoida</taxon>
        <taxon>Caligidae</taxon>
        <taxon>Lepeophtheirus</taxon>
    </lineage>
</organism>
<feature type="compositionally biased region" description="Polar residues" evidence="5">
    <location>
        <begin position="63"/>
        <end position="75"/>
    </location>
</feature>
<evidence type="ECO:0000256" key="1">
    <source>
        <dbReference type="ARBA" id="ARBA00023015"/>
    </source>
</evidence>
<feature type="coiled-coil region" evidence="4">
    <location>
        <begin position="372"/>
        <end position="402"/>
    </location>
</feature>
<keyword evidence="7" id="KW-1185">Reference proteome</keyword>
<dbReference type="OrthoDB" id="10642827at2759"/>
<dbReference type="InterPro" id="IPR035500">
    <property type="entry name" value="NHR-like_dom_sf"/>
</dbReference>
<evidence type="ECO:0000313" key="6">
    <source>
        <dbReference type="EMBL" id="CAF3014118.1"/>
    </source>
</evidence>
<evidence type="ECO:0000256" key="5">
    <source>
        <dbReference type="SAM" id="MobiDB-lite"/>
    </source>
</evidence>
<dbReference type="EMBL" id="HG994587">
    <property type="protein sequence ID" value="CAF3014118.1"/>
    <property type="molecule type" value="Genomic_DNA"/>
</dbReference>
<evidence type="ECO:0000256" key="4">
    <source>
        <dbReference type="SAM" id="Coils"/>
    </source>
</evidence>